<evidence type="ECO:0000256" key="1">
    <source>
        <dbReference type="SAM" id="MobiDB-lite"/>
    </source>
</evidence>
<keyword evidence="2" id="KW-1133">Transmembrane helix</keyword>
<protein>
    <recommendedName>
        <fullName evidence="5">Tryptophan-associated transmembrane protein (Trp_oprn_chp)</fullName>
    </recommendedName>
</protein>
<organism evidence="3 4">
    <name type="scientific">Natronoglomus mannanivorans</name>
    <dbReference type="NCBI Taxonomy" id="2979990"/>
    <lineage>
        <taxon>Archaea</taxon>
        <taxon>Methanobacteriati</taxon>
        <taxon>Methanobacteriota</taxon>
        <taxon>Stenosarchaea group</taxon>
        <taxon>Halobacteria</taxon>
        <taxon>Halobacteriales</taxon>
        <taxon>Natrialbaceae</taxon>
        <taxon>Natronoglomus</taxon>
    </lineage>
</organism>
<keyword evidence="4" id="KW-1185">Reference proteome</keyword>
<proteinExistence type="predicted"/>
<dbReference type="Proteomes" id="UP001320972">
    <property type="component" value="Unassembled WGS sequence"/>
</dbReference>
<dbReference type="EMBL" id="JAOPKB010000011">
    <property type="protein sequence ID" value="MCU4974417.1"/>
    <property type="molecule type" value="Genomic_DNA"/>
</dbReference>
<accession>A0ABT2QHK6</accession>
<evidence type="ECO:0000256" key="2">
    <source>
        <dbReference type="SAM" id="Phobius"/>
    </source>
</evidence>
<sequence length="166" mass="17899">MTFLDRSITRSILPALALLAITVGAYRPWIRPNPEHRGETDAIPDILLPKMNAGLEAYSVLLLGLVLAALAILVFERTARRRSLATVLVGSVTVLVAIQYLRSTSLAGFDSTFVPTDGWYVTVAGGVLLVITGLVLRLSTDPNPDPDPDHEPQPEPTDEPTAESTN</sequence>
<evidence type="ECO:0000313" key="3">
    <source>
        <dbReference type="EMBL" id="MCU4974417.1"/>
    </source>
</evidence>
<feature type="transmembrane region" description="Helical" evidence="2">
    <location>
        <begin position="84"/>
        <end position="102"/>
    </location>
</feature>
<feature type="transmembrane region" description="Helical" evidence="2">
    <location>
        <begin position="12"/>
        <end position="30"/>
    </location>
</feature>
<feature type="region of interest" description="Disordered" evidence="1">
    <location>
        <begin position="140"/>
        <end position="166"/>
    </location>
</feature>
<feature type="compositionally biased region" description="Acidic residues" evidence="1">
    <location>
        <begin position="156"/>
        <end position="166"/>
    </location>
</feature>
<evidence type="ECO:0000313" key="4">
    <source>
        <dbReference type="Proteomes" id="UP001320972"/>
    </source>
</evidence>
<gene>
    <name evidence="3" type="ORF">OB955_16965</name>
</gene>
<keyword evidence="2" id="KW-0812">Transmembrane</keyword>
<name>A0ABT2QHK6_9EURY</name>
<reference evidence="3 4" key="1">
    <citation type="submission" date="2022-09" db="EMBL/GenBank/DDBJ databases">
        <title>Enrichment on poylsaccharides allowed isolation of novel metabolic and taxonomic groups of Haloarchaea.</title>
        <authorList>
            <person name="Sorokin D.Y."/>
            <person name="Elcheninov A.G."/>
            <person name="Khizhniak T.V."/>
            <person name="Kolganova T.V."/>
            <person name="Kublanov I.V."/>
        </authorList>
    </citation>
    <scope>NUCLEOTIDE SEQUENCE [LARGE SCALE GENOMIC DNA]</scope>
    <source>
        <strain evidence="3 4">AArc-m2/3/4</strain>
    </source>
</reference>
<feature type="transmembrane region" description="Helical" evidence="2">
    <location>
        <begin position="118"/>
        <end position="136"/>
    </location>
</feature>
<feature type="transmembrane region" description="Helical" evidence="2">
    <location>
        <begin position="57"/>
        <end position="75"/>
    </location>
</feature>
<evidence type="ECO:0008006" key="5">
    <source>
        <dbReference type="Google" id="ProtNLM"/>
    </source>
</evidence>
<dbReference type="RefSeq" id="WP_338008519.1">
    <property type="nucleotide sequence ID" value="NZ_JAOPKB010000011.1"/>
</dbReference>
<comment type="caution">
    <text evidence="3">The sequence shown here is derived from an EMBL/GenBank/DDBJ whole genome shotgun (WGS) entry which is preliminary data.</text>
</comment>
<keyword evidence="2" id="KW-0472">Membrane</keyword>